<feature type="transmembrane region" description="Helical" evidence="8">
    <location>
        <begin position="288"/>
        <end position="308"/>
    </location>
</feature>
<dbReference type="InterPro" id="IPR004501">
    <property type="entry name" value="PTS_EIIC_3"/>
</dbReference>
<dbReference type="HOGENOM" id="CLU_024302_0_0_6"/>
<evidence type="ECO:0000256" key="7">
    <source>
        <dbReference type="ARBA" id="ARBA00023136"/>
    </source>
</evidence>
<feature type="transmembrane region" description="Helical" evidence="8">
    <location>
        <begin position="313"/>
        <end position="331"/>
    </location>
</feature>
<dbReference type="Gene3D" id="3.20.20.450">
    <property type="entry name" value="EAL domain"/>
    <property type="match status" value="1"/>
</dbReference>
<protein>
    <submittedName>
        <fullName evidence="11">PTS system, lactose/cellobiose family IIC subunit</fullName>
    </submittedName>
</protein>
<evidence type="ECO:0000256" key="6">
    <source>
        <dbReference type="ARBA" id="ARBA00022989"/>
    </source>
</evidence>
<feature type="domain" description="PTS EIIC type-3" evidence="10">
    <location>
        <begin position="1"/>
        <end position="379"/>
    </location>
</feature>
<name>R4YMA9_OLEAN</name>
<dbReference type="AlphaFoldDB" id="R4YMA9"/>
<dbReference type="GO" id="GO:0071111">
    <property type="term" value="F:cyclic-guanylate-specific phosphodiesterase activity"/>
    <property type="evidence" value="ECO:0007669"/>
    <property type="project" value="InterPro"/>
</dbReference>
<sequence>MRLSHTLAAWLTSIQQGFILTLPVVILGSITLTLLQISHFFATEITQYYPLQLAAWLYESTYSIMALTLTISISYKLSTHYKHKYHLAYSPITNTLVSLVCFIGIVTIDHNGSALAFLGVESVAKAILYAIFSTEFIIFFYRNRFSRLSFLKNDINDDIHTAIRASLPAILVPFITLGLYDILLADNNILSLIIPFFIGEVDPHVGLSFIQSVGLTLINQLVWFFGIHPSSLIEINPSLIYSPLEGATYARHFFETYAHLGGSGSTLGLIICLLWAKKTFHKKIGLYAILPGIFNINELLIFGIPIVFNRHLIIPFILAPIVTTTLARILIESGLLTLDPTMSSWNTPVIISGYLSGGYTAAIIQLLMIIISAAIYWPFLKRYEQHLAKKRNRNIKSMIKELCDPDVNFHKLSKRQTPLADFYRQLQTDMKKQFGKKYFSMHYQPKVNNEKKVTGAEALIRWQHPNLGNIPPCIFIKIAETDSFIHTLGDWVNNRCMEDINIMKDHGIKSQQIAINVSPIQLTKTSFFDDFIKIAQKHDIPYKEIELEITESQRLQLTDDIITGISMLSAKGISIAVDDFGMGYTSLKYLKSFKVDTIKLDGSIVKDVIDSEIVKDIIRSLSSLTLSMNGKLVAEWVEDELQFEALKSLGCDLFQGAYFSMPVSRDEYIAMSSIT</sequence>
<keyword evidence="7 8" id="KW-0472">Membrane</keyword>
<evidence type="ECO:0000313" key="12">
    <source>
        <dbReference type="Proteomes" id="UP000032749"/>
    </source>
</evidence>
<dbReference type="InterPro" id="IPR050706">
    <property type="entry name" value="Cyclic-di-GMP_PDE-like"/>
</dbReference>
<dbReference type="SUPFAM" id="SSF141868">
    <property type="entry name" value="EAL domain-like"/>
    <property type="match status" value="1"/>
</dbReference>
<dbReference type="CDD" id="cd01948">
    <property type="entry name" value="EAL"/>
    <property type="match status" value="1"/>
</dbReference>
<evidence type="ECO:0000256" key="3">
    <source>
        <dbReference type="ARBA" id="ARBA00022475"/>
    </source>
</evidence>
<evidence type="ECO:0000259" key="10">
    <source>
        <dbReference type="PROSITE" id="PS51105"/>
    </source>
</evidence>
<dbReference type="KEGG" id="oai:OLEAN_C17710"/>
<dbReference type="InterPro" id="IPR001633">
    <property type="entry name" value="EAL_dom"/>
</dbReference>
<organism evidence="11 12">
    <name type="scientific">Oleispira antarctica RB-8</name>
    <dbReference type="NCBI Taxonomy" id="698738"/>
    <lineage>
        <taxon>Bacteria</taxon>
        <taxon>Pseudomonadati</taxon>
        <taxon>Pseudomonadota</taxon>
        <taxon>Gammaproteobacteria</taxon>
        <taxon>Oceanospirillales</taxon>
        <taxon>Oceanospirillaceae</taxon>
        <taxon>Oleispira</taxon>
    </lineage>
</organism>
<feature type="transmembrane region" description="Helical" evidence="8">
    <location>
        <begin position="257"/>
        <end position="276"/>
    </location>
</feature>
<keyword evidence="3" id="KW-1003">Cell membrane</keyword>
<dbReference type="SMART" id="SM00052">
    <property type="entry name" value="EAL"/>
    <property type="match status" value="1"/>
</dbReference>
<dbReference type="Pfam" id="PF02378">
    <property type="entry name" value="PTS_EIIC"/>
    <property type="match status" value="1"/>
</dbReference>
<feature type="transmembrane region" description="Helical" evidence="8">
    <location>
        <begin position="53"/>
        <end position="75"/>
    </location>
</feature>
<evidence type="ECO:0000256" key="4">
    <source>
        <dbReference type="ARBA" id="ARBA00022597"/>
    </source>
</evidence>
<dbReference type="STRING" id="698738.OLEAN_C17710"/>
<accession>R4YMA9</accession>
<dbReference type="Pfam" id="PF00563">
    <property type="entry name" value="EAL"/>
    <property type="match status" value="1"/>
</dbReference>
<dbReference type="EMBL" id="FO203512">
    <property type="protein sequence ID" value="CCK75947.1"/>
    <property type="molecule type" value="Genomic_DNA"/>
</dbReference>
<comment type="subcellular location">
    <subcellularLocation>
        <location evidence="1">Cell membrane</location>
        <topology evidence="1">Multi-pass membrane protein</topology>
    </subcellularLocation>
</comment>
<dbReference type="PANTHER" id="PTHR33121:SF79">
    <property type="entry name" value="CYCLIC DI-GMP PHOSPHODIESTERASE PDED-RELATED"/>
    <property type="match status" value="1"/>
</dbReference>
<evidence type="ECO:0000256" key="8">
    <source>
        <dbReference type="SAM" id="Phobius"/>
    </source>
</evidence>
<dbReference type="Proteomes" id="UP000032749">
    <property type="component" value="Chromosome"/>
</dbReference>
<feature type="transmembrane region" description="Helical" evidence="8">
    <location>
        <begin position="205"/>
        <end position="225"/>
    </location>
</feature>
<dbReference type="PANTHER" id="PTHR33121">
    <property type="entry name" value="CYCLIC DI-GMP PHOSPHODIESTERASE PDEF"/>
    <property type="match status" value="1"/>
</dbReference>
<feature type="transmembrane region" description="Helical" evidence="8">
    <location>
        <begin position="114"/>
        <end position="141"/>
    </location>
</feature>
<gene>
    <name evidence="11" type="ORF">OLEAN_C17710</name>
</gene>
<dbReference type="PROSITE" id="PS51105">
    <property type="entry name" value="PTS_EIIC_TYPE_3"/>
    <property type="match status" value="1"/>
</dbReference>
<feature type="transmembrane region" description="Helical" evidence="8">
    <location>
        <begin position="162"/>
        <end position="185"/>
    </location>
</feature>
<feature type="transmembrane region" description="Helical" evidence="8">
    <location>
        <begin position="20"/>
        <end position="41"/>
    </location>
</feature>
<dbReference type="InterPro" id="IPR035919">
    <property type="entry name" value="EAL_sf"/>
</dbReference>
<evidence type="ECO:0000313" key="11">
    <source>
        <dbReference type="EMBL" id="CCK75947.1"/>
    </source>
</evidence>
<dbReference type="InterPro" id="IPR003352">
    <property type="entry name" value="PTS_EIIC"/>
</dbReference>
<evidence type="ECO:0000256" key="1">
    <source>
        <dbReference type="ARBA" id="ARBA00004651"/>
    </source>
</evidence>
<feature type="transmembrane region" description="Helical" evidence="8">
    <location>
        <begin position="87"/>
        <end position="108"/>
    </location>
</feature>
<feature type="transmembrane region" description="Helical" evidence="8">
    <location>
        <begin position="351"/>
        <end position="380"/>
    </location>
</feature>
<evidence type="ECO:0000256" key="5">
    <source>
        <dbReference type="ARBA" id="ARBA00022692"/>
    </source>
</evidence>
<dbReference type="PROSITE" id="PS50883">
    <property type="entry name" value="EAL"/>
    <property type="match status" value="1"/>
</dbReference>
<dbReference type="GO" id="GO:0008982">
    <property type="term" value="F:protein-N(PI)-phosphohistidine-sugar phosphotransferase activity"/>
    <property type="evidence" value="ECO:0007669"/>
    <property type="project" value="InterPro"/>
</dbReference>
<keyword evidence="6 8" id="KW-1133">Transmembrane helix</keyword>
<keyword evidence="5 8" id="KW-0812">Transmembrane</keyword>
<reference evidence="11 12" key="1">
    <citation type="journal article" date="2013" name="Nat. Commun.">
        <title>Genome sequence and functional genomic analysis of the oil-degrading bacterium Oleispira antarctica.</title>
        <authorList>
            <person name="Kube M."/>
            <person name="Chernikova T.N."/>
            <person name="Al-Ramahi Y."/>
            <person name="Beloqui A."/>
            <person name="Lopez-Cortez N."/>
            <person name="Guazzaroni M.E."/>
            <person name="Heipieper H.J."/>
            <person name="Klages S."/>
            <person name="Kotsyurbenko O.R."/>
            <person name="Langer I."/>
            <person name="Nechitaylo T.Y."/>
            <person name="Lunsdorf H."/>
            <person name="Fernandez M."/>
            <person name="Juarez S."/>
            <person name="Ciordia S."/>
            <person name="Singer A."/>
            <person name="Kagan O."/>
            <person name="Egorova O."/>
            <person name="Petit P.A."/>
            <person name="Stogios P."/>
            <person name="Kim Y."/>
            <person name="Tchigvintsev A."/>
            <person name="Flick R."/>
            <person name="Denaro R."/>
            <person name="Genovese M."/>
            <person name="Albar J.P."/>
            <person name="Reva O.N."/>
            <person name="Martinez-Gomariz M."/>
            <person name="Tran H."/>
            <person name="Ferrer M."/>
            <person name="Savchenko A."/>
            <person name="Yakunin A.F."/>
            <person name="Yakimov M.M."/>
            <person name="Golyshina O.V."/>
            <person name="Reinhardt R."/>
            <person name="Golyshin P.N."/>
        </authorList>
    </citation>
    <scope>NUCLEOTIDE SEQUENCE [LARGE SCALE GENOMIC DNA]</scope>
</reference>
<evidence type="ECO:0000259" key="9">
    <source>
        <dbReference type="PROSITE" id="PS50883"/>
    </source>
</evidence>
<keyword evidence="12" id="KW-1185">Reference proteome</keyword>
<keyword evidence="4" id="KW-0762">Sugar transport</keyword>
<dbReference type="GO" id="GO:0005886">
    <property type="term" value="C:plasma membrane"/>
    <property type="evidence" value="ECO:0007669"/>
    <property type="project" value="UniProtKB-SubCell"/>
</dbReference>
<proteinExistence type="predicted"/>
<evidence type="ECO:0000256" key="2">
    <source>
        <dbReference type="ARBA" id="ARBA00022448"/>
    </source>
</evidence>
<feature type="domain" description="EAL" evidence="9">
    <location>
        <begin position="423"/>
        <end position="675"/>
    </location>
</feature>
<keyword evidence="2" id="KW-0813">Transport</keyword>
<dbReference type="GO" id="GO:0009401">
    <property type="term" value="P:phosphoenolpyruvate-dependent sugar phosphotransferase system"/>
    <property type="evidence" value="ECO:0007669"/>
    <property type="project" value="InterPro"/>
</dbReference>